<organism evidence="3 4">
    <name type="scientific">Dyella dinghuensis</name>
    <dbReference type="NCBI Taxonomy" id="1920169"/>
    <lineage>
        <taxon>Bacteria</taxon>
        <taxon>Pseudomonadati</taxon>
        <taxon>Pseudomonadota</taxon>
        <taxon>Gammaproteobacteria</taxon>
        <taxon>Lysobacterales</taxon>
        <taxon>Rhodanobacteraceae</taxon>
        <taxon>Dyella</taxon>
    </lineage>
</organism>
<dbReference type="Gene3D" id="3.90.1150.200">
    <property type="match status" value="1"/>
</dbReference>
<feature type="region of interest" description="Disordered" evidence="1">
    <location>
        <begin position="116"/>
        <end position="136"/>
    </location>
</feature>
<evidence type="ECO:0000256" key="1">
    <source>
        <dbReference type="SAM" id="MobiDB-lite"/>
    </source>
</evidence>
<dbReference type="OrthoDB" id="7619808at2"/>
<evidence type="ECO:0000259" key="2">
    <source>
        <dbReference type="Pfam" id="PF08818"/>
    </source>
</evidence>
<reference evidence="3 4" key="1">
    <citation type="submission" date="2018-12" db="EMBL/GenBank/DDBJ databases">
        <title>Dyella dinghuensis sp. nov. DHOA06 and Dyella choica sp. nov. 4M-K27, isolated from forest soil.</title>
        <authorList>
            <person name="Qiu L.-H."/>
            <person name="Gao Z.-H."/>
        </authorList>
    </citation>
    <scope>NUCLEOTIDE SEQUENCE [LARGE SCALE GENOMIC DNA]</scope>
    <source>
        <strain evidence="3 4">DHOA06</strain>
    </source>
</reference>
<dbReference type="RefSeq" id="WP_126671766.1">
    <property type="nucleotide sequence ID" value="NZ_RYZR01000001.1"/>
</dbReference>
<accession>A0A3S0PHS9</accession>
<evidence type="ECO:0000313" key="4">
    <source>
        <dbReference type="Proteomes" id="UP000267077"/>
    </source>
</evidence>
<dbReference type="Proteomes" id="UP000267077">
    <property type="component" value="Unassembled WGS sequence"/>
</dbReference>
<proteinExistence type="predicted"/>
<comment type="caution">
    <text evidence="3">The sequence shown here is derived from an EMBL/GenBank/DDBJ whole genome shotgun (WGS) entry which is preliminary data.</text>
</comment>
<evidence type="ECO:0000313" key="3">
    <source>
        <dbReference type="EMBL" id="RUL67055.1"/>
    </source>
</evidence>
<dbReference type="EMBL" id="RYZR01000001">
    <property type="protein sequence ID" value="RUL67055.1"/>
    <property type="molecule type" value="Genomic_DNA"/>
</dbReference>
<gene>
    <name evidence="3" type="ORF">EKH79_00145</name>
</gene>
<dbReference type="Pfam" id="PF08818">
    <property type="entry name" value="DUF1801"/>
    <property type="match status" value="1"/>
</dbReference>
<sequence>MSSRDPRVDAYIERSAEFAHPILEHLRAIVHAACPDVEENIKWGFPHFGYKGAMMCSMAAFKHHCSFGFWNYKNIAGKEPEEGAGSFGKITSVKDLPGKKELTGYIRKAMALNDAGIKKERPKTAPKPPPKTPDDLAVQLKKNASARKTYDAFSPSCQREYVEWINDAKTDATRAKRVATTIEWLAEGKQRNWKYMT</sequence>
<dbReference type="SUPFAM" id="SSF159888">
    <property type="entry name" value="YdhG-like"/>
    <property type="match status" value="1"/>
</dbReference>
<feature type="domain" description="YdhG-like" evidence="2">
    <location>
        <begin position="21"/>
        <end position="110"/>
    </location>
</feature>
<keyword evidence="4" id="KW-1185">Reference proteome</keyword>
<name>A0A3S0PHS9_9GAMM</name>
<dbReference type="AlphaFoldDB" id="A0A3S0PHS9"/>
<dbReference type="InterPro" id="IPR014922">
    <property type="entry name" value="YdhG-like"/>
</dbReference>
<protein>
    <recommendedName>
        <fullName evidence="2">YdhG-like domain-containing protein</fullName>
    </recommendedName>
</protein>
<dbReference type="Pfam" id="PF13376">
    <property type="entry name" value="OmdA"/>
    <property type="match status" value="1"/>
</dbReference>